<protein>
    <submittedName>
        <fullName evidence="1">Uncharacterized protein</fullName>
    </submittedName>
</protein>
<gene>
    <name evidence="1" type="ORF">GUJ93_ZPchr0013g36612</name>
</gene>
<dbReference type="AlphaFoldDB" id="A0A8J5X368"/>
<sequence>MDRSPCEEDPWGVAGFCRCGKEACAEAPTFATGDWISDWQEDFMLAEPQQVAWWAPTVSCLFGTAALRIQQQHGTQGMVFLVFAGFSHGAAAKVHVSRAAAERTPLVLHGSYNRCRLAGGSRCCVLKKQAQPLGTDESALVSSSPPRQHASIDCTAWGVNFHVRLRRPKSSCDLRQPGGGCTFI</sequence>
<comment type="caution">
    <text evidence="1">The sequence shown here is derived from an EMBL/GenBank/DDBJ whole genome shotgun (WGS) entry which is preliminary data.</text>
</comment>
<dbReference type="Proteomes" id="UP000729402">
    <property type="component" value="Unassembled WGS sequence"/>
</dbReference>
<keyword evidence="2" id="KW-1185">Reference proteome</keyword>
<proteinExistence type="predicted"/>
<reference evidence="1" key="2">
    <citation type="submission" date="2021-02" db="EMBL/GenBank/DDBJ databases">
        <authorList>
            <person name="Kimball J.A."/>
            <person name="Haas M.W."/>
            <person name="Macchietto M."/>
            <person name="Kono T."/>
            <person name="Duquette J."/>
            <person name="Shao M."/>
        </authorList>
    </citation>
    <scope>NUCLEOTIDE SEQUENCE</scope>
    <source>
        <tissue evidence="1">Fresh leaf tissue</tissue>
    </source>
</reference>
<dbReference type="EMBL" id="JAAALK010000079">
    <property type="protein sequence ID" value="KAG8100779.1"/>
    <property type="molecule type" value="Genomic_DNA"/>
</dbReference>
<evidence type="ECO:0000313" key="2">
    <source>
        <dbReference type="Proteomes" id="UP000729402"/>
    </source>
</evidence>
<accession>A0A8J5X368</accession>
<reference evidence="1" key="1">
    <citation type="journal article" date="2021" name="bioRxiv">
        <title>Whole Genome Assembly and Annotation of Northern Wild Rice, Zizania palustris L., Supports a Whole Genome Duplication in the Zizania Genus.</title>
        <authorList>
            <person name="Haas M."/>
            <person name="Kono T."/>
            <person name="Macchietto M."/>
            <person name="Millas R."/>
            <person name="McGilp L."/>
            <person name="Shao M."/>
            <person name="Duquette J."/>
            <person name="Hirsch C.N."/>
            <person name="Kimball J."/>
        </authorList>
    </citation>
    <scope>NUCLEOTIDE SEQUENCE</scope>
    <source>
        <tissue evidence="1">Fresh leaf tissue</tissue>
    </source>
</reference>
<name>A0A8J5X368_ZIZPA</name>
<evidence type="ECO:0000313" key="1">
    <source>
        <dbReference type="EMBL" id="KAG8100779.1"/>
    </source>
</evidence>
<organism evidence="1 2">
    <name type="scientific">Zizania palustris</name>
    <name type="common">Northern wild rice</name>
    <dbReference type="NCBI Taxonomy" id="103762"/>
    <lineage>
        <taxon>Eukaryota</taxon>
        <taxon>Viridiplantae</taxon>
        <taxon>Streptophyta</taxon>
        <taxon>Embryophyta</taxon>
        <taxon>Tracheophyta</taxon>
        <taxon>Spermatophyta</taxon>
        <taxon>Magnoliopsida</taxon>
        <taxon>Liliopsida</taxon>
        <taxon>Poales</taxon>
        <taxon>Poaceae</taxon>
        <taxon>BOP clade</taxon>
        <taxon>Oryzoideae</taxon>
        <taxon>Oryzeae</taxon>
        <taxon>Zizaniinae</taxon>
        <taxon>Zizania</taxon>
    </lineage>
</organism>